<evidence type="ECO:0000313" key="1">
    <source>
        <dbReference type="EMBL" id="MCO6025073.1"/>
    </source>
</evidence>
<sequence>MAWKRKYRCSKCGYEADTYEGKGFLGQEIDMVSCPDCHTLQPLVVGGIIGDAAPSFNSLVGRLCLNCGSARIKKWDGHTCPKCGGEMLKVGKRQYWT</sequence>
<accession>A0ABT1BVE6</accession>
<comment type="caution">
    <text evidence="1">The sequence shown here is derived from an EMBL/GenBank/DDBJ whole genome shotgun (WGS) entry which is preliminary data.</text>
</comment>
<name>A0ABT1BVE6_9BACT</name>
<dbReference type="EMBL" id="JAMXLY010000011">
    <property type="protein sequence ID" value="MCO6025073.1"/>
    <property type="molecule type" value="Genomic_DNA"/>
</dbReference>
<proteinExistence type="predicted"/>
<evidence type="ECO:0000313" key="2">
    <source>
        <dbReference type="Proteomes" id="UP001204015"/>
    </source>
</evidence>
<organism evidence="1 2">
    <name type="scientific">Segatella cerevisiae</name>
    <dbReference type="NCBI Taxonomy" id="2053716"/>
    <lineage>
        <taxon>Bacteria</taxon>
        <taxon>Pseudomonadati</taxon>
        <taxon>Bacteroidota</taxon>
        <taxon>Bacteroidia</taxon>
        <taxon>Bacteroidales</taxon>
        <taxon>Prevotellaceae</taxon>
        <taxon>Segatella</taxon>
    </lineage>
</organism>
<protein>
    <submittedName>
        <fullName evidence="1">Uncharacterized protein</fullName>
    </submittedName>
</protein>
<reference evidence="1 2" key="1">
    <citation type="submission" date="2022-06" db="EMBL/GenBank/DDBJ databases">
        <title>A taxonomic note on the genus Prevotella: Description of four novel genera and emended description of the genera Hallella and Xylanibacter.</title>
        <authorList>
            <person name="Hitch T.C.A."/>
        </authorList>
    </citation>
    <scope>NUCLEOTIDE SEQUENCE [LARGE SCALE GENOMIC DNA]</scope>
    <source>
        <strain evidence="1 2">DSM 100619</strain>
    </source>
</reference>
<gene>
    <name evidence="1" type="ORF">NG821_04335</name>
</gene>
<dbReference type="Proteomes" id="UP001204015">
    <property type="component" value="Unassembled WGS sequence"/>
</dbReference>
<keyword evidence="2" id="KW-1185">Reference proteome</keyword>
<dbReference type="RefSeq" id="WP_252760436.1">
    <property type="nucleotide sequence ID" value="NZ_JAMXLY010000011.1"/>
</dbReference>